<feature type="region of interest" description="Disordered" evidence="1">
    <location>
        <begin position="42"/>
        <end position="67"/>
    </location>
</feature>
<comment type="caution">
    <text evidence="2">The sequence shown here is derived from an EMBL/GenBank/DDBJ whole genome shotgun (WGS) entry which is preliminary data.</text>
</comment>
<evidence type="ECO:0000313" key="2">
    <source>
        <dbReference type="EMBL" id="KAF7270358.1"/>
    </source>
</evidence>
<evidence type="ECO:0000256" key="1">
    <source>
        <dbReference type="SAM" id="MobiDB-lite"/>
    </source>
</evidence>
<keyword evidence="3" id="KW-1185">Reference proteome</keyword>
<accession>A0A834M4S3</accession>
<proteinExistence type="predicted"/>
<sequence>MTEPRPDRFHHIKKKQFVNNTIHDSILRVSTMTNRIISQNLTHNGSVVPENSGEDAPKNAADNSPRRITPGLSLKIWTEAKNEQTKGRGRLYSQSSAAFRWNFIFSPKRRERDGDGEKEPAASGHTGLAYSSFPLRAACCYSSAAVSPFLVETGVFFSRYRVGKRIKSNLLQQENGNVRACIVGSQISVSPNSRRSEYRDENPNTLTHTSPRAPVQIDKADVKTGHAKRATGYRDPYNMDAGCVERGQRGRFERTKTTYLFTSLQPSTARTLLQDLALVLGILATFPWRPVLLFVNMSPRHYSLSIKLILSRKSTNTVEYTEAASSQQQWKIHYALRVSTERKGSTTPSVREDPVDASLKR</sequence>
<evidence type="ECO:0000313" key="3">
    <source>
        <dbReference type="Proteomes" id="UP000625711"/>
    </source>
</evidence>
<gene>
    <name evidence="2" type="ORF">GWI33_016684</name>
</gene>
<protein>
    <submittedName>
        <fullName evidence="2">Uncharacterized protein</fullName>
    </submittedName>
</protein>
<organism evidence="2 3">
    <name type="scientific">Rhynchophorus ferrugineus</name>
    <name type="common">Red palm weevil</name>
    <name type="synonym">Curculio ferrugineus</name>
    <dbReference type="NCBI Taxonomy" id="354439"/>
    <lineage>
        <taxon>Eukaryota</taxon>
        <taxon>Metazoa</taxon>
        <taxon>Ecdysozoa</taxon>
        <taxon>Arthropoda</taxon>
        <taxon>Hexapoda</taxon>
        <taxon>Insecta</taxon>
        <taxon>Pterygota</taxon>
        <taxon>Neoptera</taxon>
        <taxon>Endopterygota</taxon>
        <taxon>Coleoptera</taxon>
        <taxon>Polyphaga</taxon>
        <taxon>Cucujiformia</taxon>
        <taxon>Curculionidae</taxon>
        <taxon>Dryophthorinae</taxon>
        <taxon>Rhynchophorus</taxon>
    </lineage>
</organism>
<name>A0A834M4S3_RHYFE</name>
<dbReference type="EMBL" id="JAACXV010014111">
    <property type="protein sequence ID" value="KAF7270358.1"/>
    <property type="molecule type" value="Genomic_DNA"/>
</dbReference>
<dbReference type="AlphaFoldDB" id="A0A834M4S3"/>
<dbReference type="Proteomes" id="UP000625711">
    <property type="component" value="Unassembled WGS sequence"/>
</dbReference>
<reference evidence="2" key="1">
    <citation type="submission" date="2020-08" db="EMBL/GenBank/DDBJ databases">
        <title>Genome sequencing and assembly of the red palm weevil Rhynchophorus ferrugineus.</title>
        <authorList>
            <person name="Dias G.B."/>
            <person name="Bergman C.M."/>
            <person name="Manee M."/>
        </authorList>
    </citation>
    <scope>NUCLEOTIDE SEQUENCE</scope>
    <source>
        <strain evidence="2">AA-2017</strain>
        <tissue evidence="2">Whole larva</tissue>
    </source>
</reference>